<gene>
    <name evidence="1" type="ORF">JCM17207_24660</name>
</gene>
<proteinExistence type="predicted"/>
<reference evidence="1" key="1">
    <citation type="journal article" date="2022" name="Int. J. Syst. Evol. Microbiol.">
        <title>Genome-based, phenotypic and chemotaxonomic classification of Faecalibacterium strains: proposal of three novel species Faecalibacterium duncaniae sp. nov., Faecalibacterium hattorii sp. nov. and Faecalibacterium gallinarum sp. nov. .</title>
        <authorList>
            <person name="Sakamoto M."/>
            <person name="Sakurai N."/>
            <person name="Tanno H."/>
            <person name="Iino T."/>
            <person name="Ohkuma M."/>
            <person name="Endo A."/>
        </authorList>
    </citation>
    <scope>NUCLEOTIDE SEQUENCE</scope>
    <source>
        <strain evidence="1">JCM 17207</strain>
    </source>
</reference>
<dbReference type="EMBL" id="BQKV01000109">
    <property type="protein sequence ID" value="GJN65841.1"/>
    <property type="molecule type" value="Genomic_DNA"/>
</dbReference>
<organism evidence="1 2">
    <name type="scientific">Faecalibacterium gallinarum</name>
    <dbReference type="NCBI Taxonomy" id="2903556"/>
    <lineage>
        <taxon>Bacteria</taxon>
        <taxon>Bacillati</taxon>
        <taxon>Bacillota</taxon>
        <taxon>Clostridia</taxon>
        <taxon>Eubacteriales</taxon>
        <taxon>Oscillospiraceae</taxon>
        <taxon>Faecalibacterium</taxon>
    </lineage>
</organism>
<keyword evidence="2" id="KW-1185">Reference proteome</keyword>
<dbReference type="AlphaFoldDB" id="A0AA37J4M1"/>
<sequence length="93" mass="10941">MLPNWLNRLFFDRYVEVYWTYDLATKAKVTAKLHAAHIPYRVRVRGASGPMRSARGMIPTTGLRNAYLYHYTILIRRSTLETLPPDFFHDLAR</sequence>
<dbReference type="Proteomes" id="UP001055185">
    <property type="component" value="Unassembled WGS sequence"/>
</dbReference>
<protein>
    <submittedName>
        <fullName evidence="1">Uncharacterized protein</fullName>
    </submittedName>
</protein>
<comment type="caution">
    <text evidence="1">The sequence shown here is derived from an EMBL/GenBank/DDBJ whole genome shotgun (WGS) entry which is preliminary data.</text>
</comment>
<name>A0AA37J4M1_9FIRM</name>
<evidence type="ECO:0000313" key="1">
    <source>
        <dbReference type="EMBL" id="GJN65841.1"/>
    </source>
</evidence>
<accession>A0AA37J4M1</accession>
<evidence type="ECO:0000313" key="2">
    <source>
        <dbReference type="Proteomes" id="UP001055185"/>
    </source>
</evidence>
<dbReference type="RefSeq" id="WP_238318050.1">
    <property type="nucleotide sequence ID" value="NZ_BQKV01000109.1"/>
</dbReference>